<comment type="caution">
    <text evidence="15">The sequence shown here is derived from an EMBL/GenBank/DDBJ whole genome shotgun (WGS) entry which is preliminary data.</text>
</comment>
<keyword evidence="8 12" id="KW-0746">Sphingolipid metabolism</keyword>
<dbReference type="FunFam" id="3.20.20.80:FF:000030">
    <property type="entry name" value="Lysosomal acid glucosylceramidase"/>
    <property type="match status" value="1"/>
</dbReference>
<feature type="domain" description="Glycosyl hydrolase family 30 TIM-barrel" evidence="13">
    <location>
        <begin position="378"/>
        <end position="719"/>
    </location>
</feature>
<evidence type="ECO:0000256" key="11">
    <source>
        <dbReference type="ARBA" id="ARBA00051345"/>
    </source>
</evidence>
<dbReference type="GO" id="GO:0030163">
    <property type="term" value="P:protein catabolic process"/>
    <property type="evidence" value="ECO:0007669"/>
    <property type="project" value="UniProtKB-ARBA"/>
</dbReference>
<dbReference type="GO" id="GO:0005774">
    <property type="term" value="C:vacuolar membrane"/>
    <property type="evidence" value="ECO:0007669"/>
    <property type="project" value="UniProtKB-ARBA"/>
</dbReference>
<dbReference type="Gene3D" id="3.20.20.80">
    <property type="entry name" value="Glycosidases"/>
    <property type="match status" value="2"/>
</dbReference>
<dbReference type="PANTHER" id="PTHR11069:SF23">
    <property type="entry name" value="LYSOSOMAL ACID GLUCOSYLCERAMIDASE"/>
    <property type="match status" value="1"/>
</dbReference>
<feature type="domain" description="Glycosyl hydrolase family 30 beta sandwich" evidence="14">
    <location>
        <begin position="722"/>
        <end position="784"/>
    </location>
</feature>
<comment type="similarity">
    <text evidence="4 12">Belongs to the glycosyl hydrolase 30 family.</text>
</comment>
<organism evidence="15 16">
    <name type="scientific">Diploptera punctata</name>
    <name type="common">Pacific beetle cockroach</name>
    <dbReference type="NCBI Taxonomy" id="6984"/>
    <lineage>
        <taxon>Eukaryota</taxon>
        <taxon>Metazoa</taxon>
        <taxon>Ecdysozoa</taxon>
        <taxon>Arthropoda</taxon>
        <taxon>Hexapoda</taxon>
        <taxon>Insecta</taxon>
        <taxon>Pterygota</taxon>
        <taxon>Neoptera</taxon>
        <taxon>Polyneoptera</taxon>
        <taxon>Dictyoptera</taxon>
        <taxon>Blattodea</taxon>
        <taxon>Blaberoidea</taxon>
        <taxon>Blaberidae</taxon>
        <taxon>Diplopterinae</taxon>
        <taxon>Diploptera</taxon>
    </lineage>
</organism>
<evidence type="ECO:0000259" key="14">
    <source>
        <dbReference type="Pfam" id="PF17189"/>
    </source>
</evidence>
<reference evidence="15" key="1">
    <citation type="journal article" date="2023" name="IScience">
        <title>Live-bearing cockroach genome reveals convergent evolutionary mechanisms linked to viviparity in insects and beyond.</title>
        <authorList>
            <person name="Fouks B."/>
            <person name="Harrison M.C."/>
            <person name="Mikhailova A.A."/>
            <person name="Marchal E."/>
            <person name="English S."/>
            <person name="Carruthers M."/>
            <person name="Jennings E.C."/>
            <person name="Chiamaka E.L."/>
            <person name="Frigard R.A."/>
            <person name="Pippel M."/>
            <person name="Attardo G.M."/>
            <person name="Benoit J.B."/>
            <person name="Bornberg-Bauer E."/>
            <person name="Tobe S.S."/>
        </authorList>
    </citation>
    <scope>NUCLEOTIDE SEQUENCE</scope>
    <source>
        <strain evidence="15">Stay&amp;Tobe</strain>
    </source>
</reference>
<dbReference type="PANTHER" id="PTHR11069">
    <property type="entry name" value="GLUCOSYLCERAMIDASE"/>
    <property type="match status" value="1"/>
</dbReference>
<keyword evidence="7 12" id="KW-0378">Hydrolase</keyword>
<evidence type="ECO:0000313" key="16">
    <source>
        <dbReference type="Proteomes" id="UP001233999"/>
    </source>
</evidence>
<comment type="pathway">
    <text evidence="2">Lipid metabolism; sphingolipid metabolism.</text>
</comment>
<dbReference type="GO" id="GO:0004348">
    <property type="term" value="F:glucosylceramidase activity"/>
    <property type="evidence" value="ECO:0007669"/>
    <property type="project" value="UniProtKB-EC"/>
</dbReference>
<evidence type="ECO:0000256" key="8">
    <source>
        <dbReference type="ARBA" id="ARBA00022919"/>
    </source>
</evidence>
<evidence type="ECO:0000259" key="13">
    <source>
        <dbReference type="Pfam" id="PF02055"/>
    </source>
</evidence>
<comment type="catalytic activity">
    <reaction evidence="11">
        <text>an N-acyl-1-beta-D-glucosyl-15-methylhexadecasphing-4-enine + H2O = an N-acyl-15-methylhexadecasphing-4-enine + D-glucose</text>
        <dbReference type="Rhea" id="RHEA:34755"/>
        <dbReference type="ChEBI" id="CHEBI:4167"/>
        <dbReference type="ChEBI" id="CHEBI:15377"/>
        <dbReference type="ChEBI" id="CHEBI:70815"/>
        <dbReference type="ChEBI" id="CHEBI:70846"/>
    </reaction>
    <physiologicalReaction direction="left-to-right" evidence="11">
        <dbReference type="Rhea" id="RHEA:34756"/>
    </physiologicalReaction>
</comment>
<comment type="catalytic activity">
    <reaction evidence="1">
        <text>a beta-D-glucosyl-(1&lt;-&gt;1')-N-acylsphing-4-enine + H2O = an N-acylsphing-4-enine + D-glucose</text>
        <dbReference type="Rhea" id="RHEA:13269"/>
        <dbReference type="ChEBI" id="CHEBI:4167"/>
        <dbReference type="ChEBI" id="CHEBI:15377"/>
        <dbReference type="ChEBI" id="CHEBI:22801"/>
        <dbReference type="ChEBI" id="CHEBI:52639"/>
        <dbReference type="EC" id="3.2.1.45"/>
    </reaction>
    <physiologicalReaction direction="left-to-right" evidence="1">
        <dbReference type="Rhea" id="RHEA:13270"/>
    </physiologicalReaction>
</comment>
<dbReference type="InterPro" id="IPR033453">
    <property type="entry name" value="Glyco_hydro_30_TIM-barrel"/>
</dbReference>
<dbReference type="GO" id="GO:0005102">
    <property type="term" value="F:signaling receptor binding"/>
    <property type="evidence" value="ECO:0007669"/>
    <property type="project" value="UniProtKB-ARBA"/>
</dbReference>
<dbReference type="GO" id="GO:0006066">
    <property type="term" value="P:alcohol metabolic process"/>
    <property type="evidence" value="ECO:0007669"/>
    <property type="project" value="UniProtKB-ARBA"/>
</dbReference>
<dbReference type="SUPFAM" id="SSF51445">
    <property type="entry name" value="(Trans)glycosidases"/>
    <property type="match status" value="2"/>
</dbReference>
<comment type="pathway">
    <text evidence="3">Sphingolipid metabolism.</text>
</comment>
<keyword evidence="12" id="KW-0326">Glycosidase</keyword>
<dbReference type="GO" id="GO:0051246">
    <property type="term" value="P:regulation of protein metabolic process"/>
    <property type="evidence" value="ECO:0007669"/>
    <property type="project" value="UniProtKB-ARBA"/>
</dbReference>
<name>A0AAD7ZZJ0_DIPPU</name>
<dbReference type="GO" id="GO:0042391">
    <property type="term" value="P:regulation of membrane potential"/>
    <property type="evidence" value="ECO:0007669"/>
    <property type="project" value="UniProtKB-ARBA"/>
</dbReference>
<reference evidence="15" key="2">
    <citation type="submission" date="2023-05" db="EMBL/GenBank/DDBJ databases">
        <authorList>
            <person name="Fouks B."/>
        </authorList>
    </citation>
    <scope>NUCLEOTIDE SEQUENCE</scope>
    <source>
        <strain evidence="15">Stay&amp;Tobe</strain>
        <tissue evidence="15">Testes</tissue>
    </source>
</reference>
<keyword evidence="16" id="KW-1185">Reference proteome</keyword>
<dbReference type="InterPro" id="IPR001139">
    <property type="entry name" value="Glyco_hydro_30"/>
</dbReference>
<dbReference type="Pfam" id="PF17189">
    <property type="entry name" value="Glyco_hydro_30C"/>
    <property type="match status" value="1"/>
</dbReference>
<evidence type="ECO:0000256" key="10">
    <source>
        <dbReference type="ARBA" id="ARBA00050474"/>
    </source>
</evidence>
<dbReference type="GO" id="GO:0007040">
    <property type="term" value="P:lysosome organization"/>
    <property type="evidence" value="ECO:0007669"/>
    <property type="project" value="UniProtKB-ARBA"/>
</dbReference>
<evidence type="ECO:0000256" key="3">
    <source>
        <dbReference type="ARBA" id="ARBA00004991"/>
    </source>
</evidence>
<evidence type="ECO:0000256" key="5">
    <source>
        <dbReference type="ARBA" id="ARBA00012658"/>
    </source>
</evidence>
<evidence type="ECO:0000256" key="12">
    <source>
        <dbReference type="RuleBase" id="RU361188"/>
    </source>
</evidence>
<gene>
    <name evidence="15" type="ORF">L9F63_027919</name>
</gene>
<dbReference type="GO" id="GO:0016241">
    <property type="term" value="P:regulation of macroautophagy"/>
    <property type="evidence" value="ECO:0007669"/>
    <property type="project" value="UniProtKB-ARBA"/>
</dbReference>
<feature type="domain" description="Glycosyl hydrolase family 30 TIM-barrel" evidence="13">
    <location>
        <begin position="1"/>
        <end position="185"/>
    </location>
</feature>
<dbReference type="GO" id="GO:0006914">
    <property type="term" value="P:autophagy"/>
    <property type="evidence" value="ECO:0007669"/>
    <property type="project" value="UniProtKB-ARBA"/>
</dbReference>
<dbReference type="GO" id="GO:0032006">
    <property type="term" value="P:regulation of TOR signaling"/>
    <property type="evidence" value="ECO:0007669"/>
    <property type="project" value="UniProtKB-ARBA"/>
</dbReference>
<dbReference type="Pfam" id="PF02055">
    <property type="entry name" value="Glyco_hydro_30"/>
    <property type="match status" value="2"/>
</dbReference>
<dbReference type="GO" id="GO:0005764">
    <property type="term" value="C:lysosome"/>
    <property type="evidence" value="ECO:0007669"/>
    <property type="project" value="UniProtKB-ARBA"/>
</dbReference>
<dbReference type="EMBL" id="JASPKZ010004681">
    <property type="protein sequence ID" value="KAJ9589820.1"/>
    <property type="molecule type" value="Genomic_DNA"/>
</dbReference>
<dbReference type="InterPro" id="IPR017853">
    <property type="entry name" value="GH"/>
</dbReference>
<dbReference type="PRINTS" id="PR00843">
    <property type="entry name" value="GLHYDRLASE30"/>
</dbReference>
<sequence>MGFTPEEMRDFIGSSFGPNLHSRGYGHLKLMILDDNRVFLPGWANVVMNDTEVRRYVSGIAIHSYFDYLDPTGLKLRQTHNDFPDKFMLYTETSVVPIMDVTTTPDSNAVRLGNWQRAQNYTSNIIQDLNNFVIGWIDWNMVLNTEGGPNWVGNYVDAPIIANASANEFYKQPLFYSMAHFAKFVTPGSRRIGYRISNNTLVECAIFLRPDNNIAIVLQNRPAELQRSFFMFRGLNIRLLIVLVDDNQRIVIPTQANSMHSVIYKSSIKHNRNKSSSILVNMLGLLKTEEFPNSLAGQSNNCQRLKLPEEASHACVCSERSCDQFTQPPEQLLRGNNYVYYTSSSAGKRLEATTGQFLNNPRSSIIRVDSERRYQEIFGFGGAMTDSACVNIAKLSRNMQELLLSQYFGRTGIGYSFIRVPFAGTDFSTYNYTYDDTIDDESLRFFSLKEEDTNYKIPYIKLAQSISPVPIKLFSSSWTAPEWMKESRNGTLGISRLQRRYYQLYSDYYIRCLDEYKKNGLQFWGISPQNEPFHGFNNYYGFNSMGWSPQEQKEWLGNFFGPTLQARGYGNVKLMILDDNRVFLPGWATVVMSDPVVRSFVHGIAIHWYFDFLDPQGKRLSDTHYEFPDNLAVDGCNATLNSPVRLGNWVRAENYTSNIIQDMNRWVTGWVDWNLALDTSGGPNWANNRVESPIIVNERTNEFYKQPMFYNLAHFSKFILPGSRRIAYRISSDDIIKCVAFLRPDNIVAIVLQNRMDVDADVVILVQNRKSIVVPAPAHSVHTVLYKLT</sequence>
<accession>A0AAD7ZZJ0</accession>
<comment type="catalytic activity">
    <reaction evidence="10">
        <text>a beta-D-glucosylceramide + H2O = an N-acyl-sphingoid base + D-glucose</text>
        <dbReference type="Rhea" id="RHEA:81447"/>
        <dbReference type="ChEBI" id="CHEBI:4167"/>
        <dbReference type="ChEBI" id="CHEBI:15377"/>
        <dbReference type="ChEBI" id="CHEBI:83264"/>
        <dbReference type="ChEBI" id="CHEBI:83273"/>
    </reaction>
    <physiologicalReaction direction="left-to-right" evidence="10">
        <dbReference type="Rhea" id="RHEA:81448"/>
    </physiologicalReaction>
</comment>
<evidence type="ECO:0000256" key="6">
    <source>
        <dbReference type="ARBA" id="ARBA00022729"/>
    </source>
</evidence>
<dbReference type="GO" id="GO:0006680">
    <property type="term" value="P:glucosylceramide catabolic process"/>
    <property type="evidence" value="ECO:0007669"/>
    <property type="project" value="UniProtKB-ARBA"/>
</dbReference>
<proteinExistence type="inferred from homology"/>
<evidence type="ECO:0000256" key="2">
    <source>
        <dbReference type="ARBA" id="ARBA00004760"/>
    </source>
</evidence>
<keyword evidence="6" id="KW-0732">Signal</keyword>
<protein>
    <recommendedName>
        <fullName evidence="5 12">Glucosylceramidase</fullName>
        <ecNumber evidence="5 12">3.2.1.45</ecNumber>
    </recommendedName>
</protein>
<evidence type="ECO:0000313" key="15">
    <source>
        <dbReference type="EMBL" id="KAJ9589820.1"/>
    </source>
</evidence>
<dbReference type="EC" id="3.2.1.45" evidence="5 12"/>
<evidence type="ECO:0000256" key="4">
    <source>
        <dbReference type="ARBA" id="ARBA00005382"/>
    </source>
</evidence>
<evidence type="ECO:0000256" key="1">
    <source>
        <dbReference type="ARBA" id="ARBA00001013"/>
    </source>
</evidence>
<feature type="non-terminal residue" evidence="15">
    <location>
        <position position="1"/>
    </location>
</feature>
<evidence type="ECO:0000256" key="9">
    <source>
        <dbReference type="ARBA" id="ARBA00023098"/>
    </source>
</evidence>
<dbReference type="AlphaFoldDB" id="A0AAD7ZZJ0"/>
<keyword evidence="9 12" id="KW-0443">Lipid metabolism</keyword>
<dbReference type="GO" id="GO:0010605">
    <property type="term" value="P:negative regulation of macromolecule metabolic process"/>
    <property type="evidence" value="ECO:0007669"/>
    <property type="project" value="UniProtKB-ARBA"/>
</dbReference>
<evidence type="ECO:0000256" key="7">
    <source>
        <dbReference type="ARBA" id="ARBA00022801"/>
    </source>
</evidence>
<dbReference type="GO" id="GO:0016758">
    <property type="term" value="F:hexosyltransferase activity"/>
    <property type="evidence" value="ECO:0007669"/>
    <property type="project" value="UniProtKB-ARBA"/>
</dbReference>
<dbReference type="GO" id="GO:0008202">
    <property type="term" value="P:steroid metabolic process"/>
    <property type="evidence" value="ECO:0007669"/>
    <property type="project" value="UniProtKB-ARBA"/>
</dbReference>
<dbReference type="InterPro" id="IPR033452">
    <property type="entry name" value="GH30_C"/>
</dbReference>
<dbReference type="Proteomes" id="UP001233999">
    <property type="component" value="Unassembled WGS sequence"/>
</dbReference>